<gene>
    <name evidence="1" type="ORF">ACH5RR_008085</name>
</gene>
<proteinExistence type="predicted"/>
<protein>
    <submittedName>
        <fullName evidence="1">Uncharacterized protein</fullName>
    </submittedName>
</protein>
<accession>A0ABD3AB29</accession>
<dbReference type="AlphaFoldDB" id="A0ABD3AB29"/>
<keyword evidence="2" id="KW-1185">Reference proteome</keyword>
<dbReference type="EMBL" id="JBJUIK010000004">
    <property type="protein sequence ID" value="KAL3528763.1"/>
    <property type="molecule type" value="Genomic_DNA"/>
</dbReference>
<evidence type="ECO:0000313" key="1">
    <source>
        <dbReference type="EMBL" id="KAL3528763.1"/>
    </source>
</evidence>
<name>A0ABD3AB29_9GENT</name>
<organism evidence="1 2">
    <name type="scientific">Cinchona calisaya</name>
    <dbReference type="NCBI Taxonomy" id="153742"/>
    <lineage>
        <taxon>Eukaryota</taxon>
        <taxon>Viridiplantae</taxon>
        <taxon>Streptophyta</taxon>
        <taxon>Embryophyta</taxon>
        <taxon>Tracheophyta</taxon>
        <taxon>Spermatophyta</taxon>
        <taxon>Magnoliopsida</taxon>
        <taxon>eudicotyledons</taxon>
        <taxon>Gunneridae</taxon>
        <taxon>Pentapetalae</taxon>
        <taxon>asterids</taxon>
        <taxon>lamiids</taxon>
        <taxon>Gentianales</taxon>
        <taxon>Rubiaceae</taxon>
        <taxon>Cinchonoideae</taxon>
        <taxon>Cinchoneae</taxon>
        <taxon>Cinchona</taxon>
    </lineage>
</organism>
<sequence length="105" mass="11462">MPKLATQILIPTITTPFYSFTVFPSGTPYSNSPNPLDPFPVAPILLPLPCSLSPYFFLSLMQPSFSILFLALPFPSSHSPSSSFALFHKLSPFPLLNLATSALFL</sequence>
<dbReference type="Proteomes" id="UP001630127">
    <property type="component" value="Unassembled WGS sequence"/>
</dbReference>
<evidence type="ECO:0000313" key="2">
    <source>
        <dbReference type="Proteomes" id="UP001630127"/>
    </source>
</evidence>
<reference evidence="1 2" key="1">
    <citation type="submission" date="2024-11" db="EMBL/GenBank/DDBJ databases">
        <title>A near-complete genome assembly of Cinchona calisaya.</title>
        <authorList>
            <person name="Lian D.C."/>
            <person name="Zhao X.W."/>
            <person name="Wei L."/>
        </authorList>
    </citation>
    <scope>NUCLEOTIDE SEQUENCE [LARGE SCALE GENOMIC DNA]</scope>
    <source>
        <tissue evidence="1">Nenye</tissue>
    </source>
</reference>
<comment type="caution">
    <text evidence="1">The sequence shown here is derived from an EMBL/GenBank/DDBJ whole genome shotgun (WGS) entry which is preliminary data.</text>
</comment>